<organism evidence="2 3">
    <name type="scientific">Lactuca virosa</name>
    <dbReference type="NCBI Taxonomy" id="75947"/>
    <lineage>
        <taxon>Eukaryota</taxon>
        <taxon>Viridiplantae</taxon>
        <taxon>Streptophyta</taxon>
        <taxon>Embryophyta</taxon>
        <taxon>Tracheophyta</taxon>
        <taxon>Spermatophyta</taxon>
        <taxon>Magnoliopsida</taxon>
        <taxon>eudicotyledons</taxon>
        <taxon>Gunneridae</taxon>
        <taxon>Pentapetalae</taxon>
        <taxon>asterids</taxon>
        <taxon>campanulids</taxon>
        <taxon>Asterales</taxon>
        <taxon>Asteraceae</taxon>
        <taxon>Cichorioideae</taxon>
        <taxon>Cichorieae</taxon>
        <taxon>Lactucinae</taxon>
        <taxon>Lactuca</taxon>
    </lineage>
</organism>
<dbReference type="SUPFAM" id="SSF81383">
    <property type="entry name" value="F-box domain"/>
    <property type="match status" value="1"/>
</dbReference>
<dbReference type="Proteomes" id="UP001157418">
    <property type="component" value="Unassembled WGS sequence"/>
</dbReference>
<protein>
    <recommendedName>
        <fullName evidence="1">F-box domain-containing protein</fullName>
    </recommendedName>
</protein>
<dbReference type="CDD" id="cd22160">
    <property type="entry name" value="F-box_AtFBL13-like"/>
    <property type="match status" value="1"/>
</dbReference>
<dbReference type="PANTHER" id="PTHR34223:SF51">
    <property type="entry name" value="OS06G0556300 PROTEIN"/>
    <property type="match status" value="1"/>
</dbReference>
<feature type="domain" description="F-box" evidence="1">
    <location>
        <begin position="54"/>
        <end position="95"/>
    </location>
</feature>
<dbReference type="Pfam" id="PF00646">
    <property type="entry name" value="F-box"/>
    <property type="match status" value="1"/>
</dbReference>
<keyword evidence="3" id="KW-1185">Reference proteome</keyword>
<dbReference type="EMBL" id="CAKMRJ010002223">
    <property type="protein sequence ID" value="CAH1426989.1"/>
    <property type="molecule type" value="Genomic_DNA"/>
</dbReference>
<dbReference type="InterPro" id="IPR001810">
    <property type="entry name" value="F-box_dom"/>
</dbReference>
<gene>
    <name evidence="2" type="ORF">LVIROSA_LOCUS14039</name>
</gene>
<dbReference type="InterPro" id="IPR036047">
    <property type="entry name" value="F-box-like_dom_sf"/>
</dbReference>
<dbReference type="PANTHER" id="PTHR34223">
    <property type="entry name" value="OS11G0201299 PROTEIN"/>
    <property type="match status" value="1"/>
</dbReference>
<sequence length="140" mass="16241">MMLKPYAVSLCREAGVTMFASPNNCWFTFRHYQKVMKKLEPPKTSKPTDGVSDMPDAILLLILSRLPSTEEAIRSSILSRRWRNLWTAIPSLDIHDGGKFKKSEFKEFVYWVLVKRSVDLDCFRFVLFASLQYVDSRALD</sequence>
<proteinExistence type="predicted"/>
<dbReference type="Gene3D" id="1.20.1280.50">
    <property type="match status" value="1"/>
</dbReference>
<evidence type="ECO:0000313" key="2">
    <source>
        <dbReference type="EMBL" id="CAH1426989.1"/>
    </source>
</evidence>
<evidence type="ECO:0000259" key="1">
    <source>
        <dbReference type="SMART" id="SM00256"/>
    </source>
</evidence>
<name>A0AAU9MLD6_9ASTR</name>
<accession>A0AAU9MLD6</accession>
<evidence type="ECO:0000313" key="3">
    <source>
        <dbReference type="Proteomes" id="UP001157418"/>
    </source>
</evidence>
<dbReference type="SMART" id="SM00256">
    <property type="entry name" value="FBOX"/>
    <property type="match status" value="1"/>
</dbReference>
<comment type="caution">
    <text evidence="2">The sequence shown here is derived from an EMBL/GenBank/DDBJ whole genome shotgun (WGS) entry which is preliminary data.</text>
</comment>
<reference evidence="2 3" key="1">
    <citation type="submission" date="2022-01" db="EMBL/GenBank/DDBJ databases">
        <authorList>
            <person name="Xiong W."/>
            <person name="Schranz E."/>
        </authorList>
    </citation>
    <scope>NUCLEOTIDE SEQUENCE [LARGE SCALE GENOMIC DNA]</scope>
</reference>
<dbReference type="AlphaFoldDB" id="A0AAU9MLD6"/>
<dbReference type="InterPro" id="IPR053197">
    <property type="entry name" value="F-box_SCFL_complex_component"/>
</dbReference>
<dbReference type="InterPro" id="IPR053781">
    <property type="entry name" value="F-box_AtFBL13-like"/>
</dbReference>